<evidence type="ECO:0000256" key="6">
    <source>
        <dbReference type="RuleBase" id="RU003983"/>
    </source>
</evidence>
<evidence type="ECO:0000256" key="5">
    <source>
        <dbReference type="ARBA" id="ARBA00023049"/>
    </source>
</evidence>
<keyword evidence="1 6" id="KW-0645">Protease</keyword>
<evidence type="ECO:0000259" key="8">
    <source>
        <dbReference type="Pfam" id="PF01435"/>
    </source>
</evidence>
<protein>
    <submittedName>
        <fullName evidence="9">M48 family metalloprotease</fullName>
    </submittedName>
</protein>
<dbReference type="Proteomes" id="UP000484885">
    <property type="component" value="Unassembled WGS sequence"/>
</dbReference>
<comment type="caution">
    <text evidence="9">The sequence shown here is derived from an EMBL/GenBank/DDBJ whole genome shotgun (WGS) entry which is preliminary data.</text>
</comment>
<evidence type="ECO:0000256" key="2">
    <source>
        <dbReference type="ARBA" id="ARBA00022723"/>
    </source>
</evidence>
<dbReference type="InterPro" id="IPR019734">
    <property type="entry name" value="TPR_rpt"/>
</dbReference>
<comment type="similarity">
    <text evidence="6">Belongs to the peptidase M48 family.</text>
</comment>
<evidence type="ECO:0000256" key="4">
    <source>
        <dbReference type="ARBA" id="ARBA00022833"/>
    </source>
</evidence>
<dbReference type="PANTHER" id="PTHR22726:SF24">
    <property type="entry name" value="M48 FAMILY METALLOPEPTIDASE"/>
    <property type="match status" value="1"/>
</dbReference>
<accession>A0A845V4K4</accession>
<comment type="cofactor">
    <cofactor evidence="6">
        <name>Zn(2+)</name>
        <dbReference type="ChEBI" id="CHEBI:29105"/>
    </cofactor>
    <text evidence="6">Binds 1 zinc ion per subunit.</text>
</comment>
<dbReference type="EMBL" id="JAAGSC010000041">
    <property type="protein sequence ID" value="NDY96116.1"/>
    <property type="molecule type" value="Genomic_DNA"/>
</dbReference>
<dbReference type="RefSeq" id="WP_164211489.1">
    <property type="nucleotide sequence ID" value="NZ_JAAGSC010000041.1"/>
</dbReference>
<evidence type="ECO:0000313" key="10">
    <source>
        <dbReference type="Proteomes" id="UP000484885"/>
    </source>
</evidence>
<evidence type="ECO:0000256" key="3">
    <source>
        <dbReference type="ARBA" id="ARBA00022801"/>
    </source>
</evidence>
<gene>
    <name evidence="9" type="ORF">G3I74_10275</name>
</gene>
<dbReference type="Pfam" id="PF01435">
    <property type="entry name" value="Peptidase_M48"/>
    <property type="match status" value="1"/>
</dbReference>
<keyword evidence="2" id="KW-0479">Metal-binding</keyword>
<dbReference type="GO" id="GO:0004222">
    <property type="term" value="F:metalloendopeptidase activity"/>
    <property type="evidence" value="ECO:0007669"/>
    <property type="project" value="InterPro"/>
</dbReference>
<evidence type="ECO:0000313" key="9">
    <source>
        <dbReference type="EMBL" id="NDY96116.1"/>
    </source>
</evidence>
<evidence type="ECO:0000256" key="1">
    <source>
        <dbReference type="ARBA" id="ARBA00022670"/>
    </source>
</evidence>
<name>A0A845V4K4_9GAMM</name>
<dbReference type="SMART" id="SM00028">
    <property type="entry name" value="TPR"/>
    <property type="match status" value="3"/>
</dbReference>
<dbReference type="Pfam" id="PF13432">
    <property type="entry name" value="TPR_16"/>
    <property type="match status" value="2"/>
</dbReference>
<keyword evidence="10" id="KW-1185">Reference proteome</keyword>
<dbReference type="Gene3D" id="3.30.2010.10">
    <property type="entry name" value="Metalloproteases ('zincins'), catalytic domain"/>
    <property type="match status" value="1"/>
</dbReference>
<feature type="chain" id="PRO_5032834342" evidence="7">
    <location>
        <begin position="22"/>
        <end position="428"/>
    </location>
</feature>
<dbReference type="PANTHER" id="PTHR22726">
    <property type="entry name" value="METALLOENDOPEPTIDASE OMA1"/>
    <property type="match status" value="1"/>
</dbReference>
<keyword evidence="5 6" id="KW-0482">Metalloprotease</keyword>
<dbReference type="GO" id="GO:0016020">
    <property type="term" value="C:membrane"/>
    <property type="evidence" value="ECO:0007669"/>
    <property type="project" value="TreeGrafter"/>
</dbReference>
<feature type="signal peptide" evidence="7">
    <location>
        <begin position="1"/>
        <end position="21"/>
    </location>
</feature>
<organism evidence="9 10">
    <name type="scientific">Wenzhouxiangella limi</name>
    <dbReference type="NCBI Taxonomy" id="2707351"/>
    <lineage>
        <taxon>Bacteria</taxon>
        <taxon>Pseudomonadati</taxon>
        <taxon>Pseudomonadota</taxon>
        <taxon>Gammaproteobacteria</taxon>
        <taxon>Chromatiales</taxon>
        <taxon>Wenzhouxiangellaceae</taxon>
        <taxon>Wenzhouxiangella</taxon>
    </lineage>
</organism>
<dbReference type="AlphaFoldDB" id="A0A845V4K4"/>
<keyword evidence="7" id="KW-0732">Signal</keyword>
<evidence type="ECO:0000256" key="7">
    <source>
        <dbReference type="SAM" id="SignalP"/>
    </source>
</evidence>
<dbReference type="InterPro" id="IPR051156">
    <property type="entry name" value="Mito/Outer_Membr_Metalloprot"/>
</dbReference>
<keyword evidence="3 6" id="KW-0378">Hydrolase</keyword>
<feature type="domain" description="Peptidase M48" evidence="8">
    <location>
        <begin position="66"/>
        <end position="247"/>
    </location>
</feature>
<dbReference type="PROSITE" id="PS51257">
    <property type="entry name" value="PROKAR_LIPOPROTEIN"/>
    <property type="match status" value="1"/>
</dbReference>
<dbReference type="GO" id="GO:0051603">
    <property type="term" value="P:proteolysis involved in protein catabolic process"/>
    <property type="evidence" value="ECO:0007669"/>
    <property type="project" value="TreeGrafter"/>
</dbReference>
<dbReference type="GO" id="GO:0046872">
    <property type="term" value="F:metal ion binding"/>
    <property type="evidence" value="ECO:0007669"/>
    <property type="project" value="UniProtKB-KW"/>
</dbReference>
<reference evidence="9 10" key="1">
    <citation type="submission" date="2020-02" db="EMBL/GenBank/DDBJ databases">
        <authorList>
            <person name="Zhang X.-Y."/>
        </authorList>
    </citation>
    <scope>NUCLEOTIDE SEQUENCE [LARGE SCALE GENOMIC DNA]</scope>
    <source>
        <strain evidence="9 10">C33</strain>
    </source>
</reference>
<dbReference type="InterPro" id="IPR011990">
    <property type="entry name" value="TPR-like_helical_dom_sf"/>
</dbReference>
<dbReference type="Gene3D" id="1.25.40.10">
    <property type="entry name" value="Tetratricopeptide repeat domain"/>
    <property type="match status" value="1"/>
</dbReference>
<dbReference type="SUPFAM" id="SSF48452">
    <property type="entry name" value="TPR-like"/>
    <property type="match status" value="1"/>
</dbReference>
<dbReference type="InterPro" id="IPR001915">
    <property type="entry name" value="Peptidase_M48"/>
</dbReference>
<keyword evidence="4 6" id="KW-0862">Zinc</keyword>
<proteinExistence type="inferred from homology"/>
<sequence>MRPTDRLLFAALLLMVVAGCAVNPVTGERELNFYDQGWEVATGEEYYAPLRQQQGGDFVLDPELVAYVQQVGQRVAVHAPRDLPYEFAVINSSVPNAWALPGGKVSLNRGLLTEMESEAELAAVLGHEVAHAAVRHSAQQQSRTALTQGAVLLGGVAVGVATEREDYATVAVLGGMLGAQLIGQRYSREAEREADLWGTRWMDAAGYNPEGAVSLQRSFVRLSEGRNPGFVEGLFASHPPSPERVENNSRLADELGREGEIGAERYRDMIARLEALQPAYEAHDEGRESLADGDFQTALQQAEKALAMEDGEALFHSLKGDALASMDRNEEAEQAYSQALAQDQGWFYHHLRRGMVREQLGDYARARSDLQASIERLPTAQGHLFLGNAERALGNRELAIENYRIAARSEDDAGQRARRALTEMGAGR</sequence>